<dbReference type="PIRSF" id="PIRSF015578">
    <property type="entry name" value="Myoinos-ppht_syn"/>
    <property type="match status" value="1"/>
</dbReference>
<comment type="similarity">
    <text evidence="1">Belongs to the myo-inositol 1-phosphate synthase family.</text>
</comment>
<dbReference type="PANTHER" id="PTHR43125">
    <property type="entry name" value="INOSITOL-3-PHOSPHATE SYNTHASE"/>
    <property type="match status" value="1"/>
</dbReference>
<feature type="domain" description="Myo-inositol-1-phosphate synthase GAPDH-like" evidence="2">
    <location>
        <begin position="203"/>
        <end position="311"/>
    </location>
</feature>
<dbReference type="RefSeq" id="WP_183267237.1">
    <property type="nucleotide sequence ID" value="NZ_JACHFJ010000013.1"/>
</dbReference>
<dbReference type="InterPro" id="IPR052199">
    <property type="entry name" value="MIPS"/>
</dbReference>
<evidence type="ECO:0000313" key="4">
    <source>
        <dbReference type="Proteomes" id="UP000553706"/>
    </source>
</evidence>
<dbReference type="GO" id="GO:0006021">
    <property type="term" value="P:inositol biosynthetic process"/>
    <property type="evidence" value="ECO:0007669"/>
    <property type="project" value="InterPro"/>
</dbReference>
<accession>A0A840VH63</accession>
<dbReference type="InterPro" id="IPR013021">
    <property type="entry name" value="Myo-inos-1-P_Synthase_GAPDH"/>
</dbReference>
<dbReference type="InterPro" id="IPR036291">
    <property type="entry name" value="NAD(P)-bd_dom_sf"/>
</dbReference>
<dbReference type="AlphaFoldDB" id="A0A840VH63"/>
<keyword evidence="4" id="KW-1185">Reference proteome</keyword>
<gene>
    <name evidence="3" type="ORF">HNP71_002498</name>
</gene>
<dbReference type="GO" id="GO:0004512">
    <property type="term" value="F:inositol-3-phosphate synthase activity"/>
    <property type="evidence" value="ECO:0007669"/>
    <property type="project" value="UniProtKB-EC"/>
</dbReference>
<dbReference type="InterPro" id="IPR002587">
    <property type="entry name" value="Myo-inos-1-P_Synthase"/>
</dbReference>
<sequence length="378" mass="41764">MANKSRIRIAIAGIGNCASSLIQGIHYYTPERCREGVVGLMHTEIGGYKPCDIEVVAAFDVDARKVGQDVSRAIFAKPNCTKVFESNIPDSGVTVQMGQVLDGISEHMAAYDEDRTFVRSTATELTKEEIVAELKRTRAEVLLNYMPVGSEKAARFYAECALEAGVAFINNMPVFIASDKSYAERFKARNIPIIGDDIKSQLGATITHRVLTDIFAKRGVKLLRTYQLNTGGNTDFLNMKNQDRLASKKKSKTEAVQAVAKKRMENEDIHVGPSDYVPWQNDNKICFIRMEGQLFGDVPMDLELRLSVQDSPNSAGVVIDMIRCCKLALDHGIGGLLEGPSAYFCKHPPVQYTDDVAYEMTETFINRYSAPVKVSAVG</sequence>
<comment type="caution">
    <text evidence="3">The sequence shown here is derived from an EMBL/GenBank/DDBJ whole genome shotgun (WGS) entry which is preliminary data.</text>
</comment>
<organism evidence="3 4">
    <name type="scientific">Acidocella aromatica</name>
    <dbReference type="NCBI Taxonomy" id="1303579"/>
    <lineage>
        <taxon>Bacteria</taxon>
        <taxon>Pseudomonadati</taxon>
        <taxon>Pseudomonadota</taxon>
        <taxon>Alphaproteobacteria</taxon>
        <taxon>Acetobacterales</taxon>
        <taxon>Acidocellaceae</taxon>
        <taxon>Acidocella</taxon>
    </lineage>
</organism>
<protein>
    <submittedName>
        <fullName evidence="3">Myo-inositol-1-phosphate synthase</fullName>
        <ecNumber evidence="3">5.5.1.4</ecNumber>
    </submittedName>
</protein>
<dbReference type="EMBL" id="JACHFJ010000013">
    <property type="protein sequence ID" value="MBB5374227.1"/>
    <property type="molecule type" value="Genomic_DNA"/>
</dbReference>
<evidence type="ECO:0000256" key="1">
    <source>
        <dbReference type="ARBA" id="ARBA00010813"/>
    </source>
</evidence>
<dbReference type="Proteomes" id="UP000553706">
    <property type="component" value="Unassembled WGS sequence"/>
</dbReference>
<keyword evidence="3" id="KW-0413">Isomerase</keyword>
<dbReference type="SUPFAM" id="SSF51735">
    <property type="entry name" value="NAD(P)-binding Rossmann-fold domains"/>
    <property type="match status" value="1"/>
</dbReference>
<dbReference type="SUPFAM" id="SSF55347">
    <property type="entry name" value="Glyceraldehyde-3-phosphate dehydrogenase-like, C-terminal domain"/>
    <property type="match status" value="1"/>
</dbReference>
<dbReference type="Pfam" id="PF01658">
    <property type="entry name" value="Inos-1-P_synth"/>
    <property type="match status" value="1"/>
</dbReference>
<evidence type="ECO:0000259" key="2">
    <source>
        <dbReference type="Pfam" id="PF01658"/>
    </source>
</evidence>
<proteinExistence type="inferred from homology"/>
<dbReference type="EC" id="5.5.1.4" evidence="3"/>
<dbReference type="PANTHER" id="PTHR43125:SF1">
    <property type="entry name" value="INOSITOL-3-PHOSPHATE SYNTHASE"/>
    <property type="match status" value="1"/>
</dbReference>
<name>A0A840VH63_9PROT</name>
<dbReference type="Gene3D" id="3.30.360.10">
    <property type="entry name" value="Dihydrodipicolinate Reductase, domain 2"/>
    <property type="match status" value="1"/>
</dbReference>
<dbReference type="Gene3D" id="3.40.50.720">
    <property type="entry name" value="NAD(P)-binding Rossmann-like Domain"/>
    <property type="match status" value="1"/>
</dbReference>
<reference evidence="3 4" key="1">
    <citation type="submission" date="2020-08" db="EMBL/GenBank/DDBJ databases">
        <title>Genomic Encyclopedia of Type Strains, Phase IV (KMG-IV): sequencing the most valuable type-strain genomes for metagenomic binning, comparative biology and taxonomic classification.</title>
        <authorList>
            <person name="Goeker M."/>
        </authorList>
    </citation>
    <scope>NUCLEOTIDE SEQUENCE [LARGE SCALE GENOMIC DNA]</scope>
    <source>
        <strain evidence="3 4">DSM 27026</strain>
    </source>
</reference>
<dbReference type="GO" id="GO:0008654">
    <property type="term" value="P:phospholipid biosynthetic process"/>
    <property type="evidence" value="ECO:0007669"/>
    <property type="project" value="InterPro"/>
</dbReference>
<evidence type="ECO:0000313" key="3">
    <source>
        <dbReference type="EMBL" id="MBB5374227.1"/>
    </source>
</evidence>